<evidence type="ECO:0000256" key="3">
    <source>
        <dbReference type="ARBA" id="ARBA00023315"/>
    </source>
</evidence>
<keyword evidence="7" id="KW-1185">Reference proteome</keyword>
<sequence length="608" mass="66941">MKNAYVFPGQGSQFVGMGADYFDRFPELVHIADTILGYSIAELCLEDPHKKLNNTSYTQPALYTVNALAYAAKLEDGAQRPDVVAGHSLGEYNALLAAGAFDFATGLKLVKKRGELMSQADQGGMLAVLGIDIHLVNKILDGLDSSKIQVANLNSARQTILSGDTAALNSAFSVFEQAGAKVVPLKVSAAFHSSYMAEARTQFEFYLRGFQFRELEIPVIANLTADFYPTSRFENYLADQITGAVRWHDTILSLLSAGFDNIEEVGPGVVLTKMINIIRDDLAKETPIVEPAPKSDNLLFMYGGQGFHYVRMGHELYEQNPVFREQMKICDQIAQEKLNISIAHEFYEKDPDEVDLEDILLTHPAIYSFGYCLTKTLEAQGITPAAVMGYSLGEYVAATIAGSLDLTDALTLVCEQARLLKTHATNGSMLAVLTDISDFEACASDYEGGTVSCINYNDNFIISGDRAAIIKIKKRLAERDILSLLLPVAHSFHSHQIDTIKSPFNEFAEGISVAEPKLKIYSPAKAGRVTTIDKNHLWDSIRETVDFHSTAENLKKDNDYRFVDLSPTASLASFLERSFGKSDKHHYAVNQFGNNAETMKKLISGLSD</sequence>
<keyword evidence="3" id="KW-0012">Acyltransferase</keyword>
<dbReference type="PANTHER" id="PTHR42681:SF1">
    <property type="entry name" value="MALONYL-COA-ACYL CARRIER PROTEIN TRANSACYLASE, MITOCHONDRIAL"/>
    <property type="match status" value="1"/>
</dbReference>
<evidence type="ECO:0000313" key="6">
    <source>
        <dbReference type="EMBL" id="ACR11400.1"/>
    </source>
</evidence>
<dbReference type="Gene3D" id="3.40.366.10">
    <property type="entry name" value="Malonyl-Coenzyme A Acyl Carrier Protein, domain 2"/>
    <property type="match status" value="2"/>
</dbReference>
<dbReference type="GO" id="GO:0004314">
    <property type="term" value="F:[acyl-carrier-protein] S-malonyltransferase activity"/>
    <property type="evidence" value="ECO:0007669"/>
    <property type="project" value="UniProtKB-EC"/>
</dbReference>
<evidence type="ECO:0000259" key="5">
    <source>
        <dbReference type="SMART" id="SM00827"/>
    </source>
</evidence>
<dbReference type="eggNOG" id="COG0331">
    <property type="taxonomic scope" value="Bacteria"/>
</dbReference>
<name>C5BIM2_TERTT</name>
<dbReference type="eggNOG" id="COG3321">
    <property type="taxonomic scope" value="Bacteria"/>
</dbReference>
<reference evidence="6 7" key="1">
    <citation type="journal article" date="2009" name="PLoS ONE">
        <title>The complete genome of Teredinibacter turnerae T7901: an intracellular endosymbiont of marine wood-boring bivalves (shipworms).</title>
        <authorList>
            <person name="Yang J.C."/>
            <person name="Madupu R."/>
            <person name="Durkin A.S."/>
            <person name="Ekborg N.A."/>
            <person name="Pedamallu C.S."/>
            <person name="Hostetler J.B."/>
            <person name="Radune D."/>
            <person name="Toms B.S."/>
            <person name="Henrissat B."/>
            <person name="Coutinho P.M."/>
            <person name="Schwarz S."/>
            <person name="Field L."/>
            <person name="Trindade-Silva A.E."/>
            <person name="Soares C.A.G."/>
            <person name="Elshahawi S."/>
            <person name="Hanora A."/>
            <person name="Schmidt E.W."/>
            <person name="Haygood M.G."/>
            <person name="Posfai J."/>
            <person name="Benner J."/>
            <person name="Madinger C."/>
            <person name="Nove J."/>
            <person name="Anton B."/>
            <person name="Chaudhary K."/>
            <person name="Foster J."/>
            <person name="Holman A."/>
            <person name="Kumar S."/>
            <person name="Lessard P.A."/>
            <person name="Luyten Y.A."/>
            <person name="Slatko B."/>
            <person name="Wood N."/>
            <person name="Wu B."/>
            <person name="Teplitski M."/>
            <person name="Mougous J.D."/>
            <person name="Ward N."/>
            <person name="Eisen J.A."/>
            <person name="Badger J.H."/>
            <person name="Distel D.L."/>
        </authorList>
    </citation>
    <scope>NUCLEOTIDE SEQUENCE [LARGE SCALE GENOMIC DNA]</scope>
    <source>
        <strain evidence="7">ATCC 39867 / T7901</strain>
    </source>
</reference>
<dbReference type="SMART" id="SM00827">
    <property type="entry name" value="PKS_AT"/>
    <property type="match status" value="2"/>
</dbReference>
<dbReference type="EC" id="2.3.1.39" evidence="1"/>
<dbReference type="OrthoDB" id="9808564at2"/>
<dbReference type="NCBIfam" id="TIGR00128">
    <property type="entry name" value="fabD"/>
    <property type="match status" value="1"/>
</dbReference>
<accession>C5BIM2</accession>
<dbReference type="SUPFAM" id="SSF55048">
    <property type="entry name" value="Probable ACP-binding domain of malonyl-CoA ACP transacylase"/>
    <property type="match status" value="2"/>
</dbReference>
<comment type="catalytic activity">
    <reaction evidence="4">
        <text>holo-[ACP] + malonyl-CoA = malonyl-[ACP] + CoA</text>
        <dbReference type="Rhea" id="RHEA:41792"/>
        <dbReference type="Rhea" id="RHEA-COMP:9623"/>
        <dbReference type="Rhea" id="RHEA-COMP:9685"/>
        <dbReference type="ChEBI" id="CHEBI:57287"/>
        <dbReference type="ChEBI" id="CHEBI:57384"/>
        <dbReference type="ChEBI" id="CHEBI:64479"/>
        <dbReference type="ChEBI" id="CHEBI:78449"/>
        <dbReference type="EC" id="2.3.1.39"/>
    </reaction>
</comment>
<dbReference type="InterPro" id="IPR001227">
    <property type="entry name" value="Ac_transferase_dom_sf"/>
</dbReference>
<evidence type="ECO:0000256" key="1">
    <source>
        <dbReference type="ARBA" id="ARBA00013258"/>
    </source>
</evidence>
<dbReference type="Gene3D" id="3.30.70.250">
    <property type="entry name" value="Malonyl-CoA ACP transacylase, ACP-binding"/>
    <property type="match status" value="1"/>
</dbReference>
<dbReference type="InterPro" id="IPR050858">
    <property type="entry name" value="Mal-CoA-ACP_Trans/PKS_FabD"/>
</dbReference>
<dbReference type="GO" id="GO:0006633">
    <property type="term" value="P:fatty acid biosynthetic process"/>
    <property type="evidence" value="ECO:0007669"/>
    <property type="project" value="TreeGrafter"/>
</dbReference>
<dbReference type="GO" id="GO:0005829">
    <property type="term" value="C:cytosol"/>
    <property type="evidence" value="ECO:0007669"/>
    <property type="project" value="TreeGrafter"/>
</dbReference>
<dbReference type="HOGENOM" id="CLU_014012_0_0_6"/>
<dbReference type="InterPro" id="IPR016036">
    <property type="entry name" value="Malonyl_transacylase_ACP-bd"/>
</dbReference>
<proteinExistence type="predicted"/>
<evidence type="ECO:0000256" key="4">
    <source>
        <dbReference type="ARBA" id="ARBA00048462"/>
    </source>
</evidence>
<dbReference type="Pfam" id="PF00698">
    <property type="entry name" value="Acyl_transf_1"/>
    <property type="match status" value="2"/>
</dbReference>
<dbReference type="Proteomes" id="UP000009080">
    <property type="component" value="Chromosome"/>
</dbReference>
<dbReference type="InterPro" id="IPR016035">
    <property type="entry name" value="Acyl_Trfase/lysoPLipase"/>
</dbReference>
<gene>
    <name evidence="6" type="ordered locus">TERTU_1994</name>
</gene>
<organism evidence="6 7">
    <name type="scientific">Teredinibacter turnerae (strain ATCC 39867 / T7901)</name>
    <dbReference type="NCBI Taxonomy" id="377629"/>
    <lineage>
        <taxon>Bacteria</taxon>
        <taxon>Pseudomonadati</taxon>
        <taxon>Pseudomonadota</taxon>
        <taxon>Gammaproteobacteria</taxon>
        <taxon>Cellvibrionales</taxon>
        <taxon>Cellvibrionaceae</taxon>
        <taxon>Teredinibacter</taxon>
    </lineage>
</organism>
<dbReference type="InterPro" id="IPR004410">
    <property type="entry name" value="Malonyl_CoA-ACP_transAc_FabD"/>
</dbReference>
<keyword evidence="2" id="KW-0808">Transferase</keyword>
<dbReference type="RefSeq" id="WP_015817512.1">
    <property type="nucleotide sequence ID" value="NC_012997.1"/>
</dbReference>
<dbReference type="EMBL" id="CP001614">
    <property type="protein sequence ID" value="ACR11400.1"/>
    <property type="molecule type" value="Genomic_DNA"/>
</dbReference>
<dbReference type="SUPFAM" id="SSF52151">
    <property type="entry name" value="FabD/lysophospholipase-like"/>
    <property type="match status" value="2"/>
</dbReference>
<dbReference type="InterPro" id="IPR014043">
    <property type="entry name" value="Acyl_transferase_dom"/>
</dbReference>
<dbReference type="PANTHER" id="PTHR42681">
    <property type="entry name" value="MALONYL-COA-ACYL CARRIER PROTEIN TRANSACYLASE, MITOCHONDRIAL"/>
    <property type="match status" value="1"/>
</dbReference>
<feature type="domain" description="Malonyl-CoA:ACP transacylase (MAT)" evidence="5">
    <location>
        <begin position="301"/>
        <end position="595"/>
    </location>
</feature>
<protein>
    <recommendedName>
        <fullName evidence="1">[acyl-carrier-protein] S-malonyltransferase</fullName>
        <ecNumber evidence="1">2.3.1.39</ecNumber>
    </recommendedName>
</protein>
<dbReference type="KEGG" id="ttu:TERTU_1994"/>
<dbReference type="STRING" id="377629.TERTU_1994"/>
<evidence type="ECO:0000313" key="7">
    <source>
        <dbReference type="Proteomes" id="UP000009080"/>
    </source>
</evidence>
<dbReference type="AlphaFoldDB" id="C5BIM2"/>
<evidence type="ECO:0000256" key="2">
    <source>
        <dbReference type="ARBA" id="ARBA00022679"/>
    </source>
</evidence>
<feature type="domain" description="Malonyl-CoA:ACP transacylase (MAT)" evidence="5">
    <location>
        <begin position="6"/>
        <end position="297"/>
    </location>
</feature>